<dbReference type="EMBL" id="FNPE01000020">
    <property type="protein sequence ID" value="SDZ36940.1"/>
    <property type="molecule type" value="Genomic_DNA"/>
</dbReference>
<organism evidence="1 2">
    <name type="scientific">Delftia lacustris</name>
    <dbReference type="NCBI Taxonomy" id="558537"/>
    <lineage>
        <taxon>Bacteria</taxon>
        <taxon>Pseudomonadati</taxon>
        <taxon>Pseudomonadota</taxon>
        <taxon>Betaproteobacteria</taxon>
        <taxon>Burkholderiales</taxon>
        <taxon>Comamonadaceae</taxon>
        <taxon>Delftia</taxon>
    </lineage>
</organism>
<proteinExistence type="predicted"/>
<dbReference type="RefSeq" id="WP_016445838.1">
    <property type="nucleotide sequence ID" value="NZ_CP141274.1"/>
</dbReference>
<gene>
    <name evidence="1" type="ORF">SAMN05421547_12024</name>
</gene>
<dbReference type="GeneID" id="94692547"/>
<dbReference type="AlphaFoldDB" id="A0A1H3SGY5"/>
<name>A0A1H3SGY5_9BURK</name>
<dbReference type="Proteomes" id="UP000183417">
    <property type="component" value="Unassembled WGS sequence"/>
</dbReference>
<evidence type="ECO:0000313" key="2">
    <source>
        <dbReference type="Proteomes" id="UP000183417"/>
    </source>
</evidence>
<accession>A0A1H3SGY5</accession>
<sequence>MGLQIELGSRMDGSEVLHRYFLEVLWSARSAIYIHTWTLPEGTGASGAEFLPLHQSEGCPFADEARTTARNCLARA</sequence>
<protein>
    <submittedName>
        <fullName evidence="1">Uncharacterized protein</fullName>
    </submittedName>
</protein>
<evidence type="ECO:0000313" key="1">
    <source>
        <dbReference type="EMBL" id="SDZ36940.1"/>
    </source>
</evidence>
<reference evidence="1 2" key="1">
    <citation type="submission" date="2016-10" db="EMBL/GenBank/DDBJ databases">
        <authorList>
            <person name="de Groot N.N."/>
        </authorList>
    </citation>
    <scope>NUCLEOTIDE SEQUENCE [LARGE SCALE GENOMIC DNA]</scope>
    <source>
        <strain evidence="1 2">LMG 24775</strain>
    </source>
</reference>